<dbReference type="Proteomes" id="UP001634394">
    <property type="component" value="Unassembled WGS sequence"/>
</dbReference>
<feature type="repeat" description="ANK" evidence="3">
    <location>
        <begin position="548"/>
        <end position="588"/>
    </location>
</feature>
<dbReference type="AlphaFoldDB" id="A0ABD3VZT2"/>
<keyword evidence="5" id="KW-1185">Reference proteome</keyword>
<reference evidence="4 5" key="1">
    <citation type="submission" date="2024-11" db="EMBL/GenBank/DDBJ databases">
        <title>Chromosome-level genome assembly of the freshwater bivalve Anodonta woodiana.</title>
        <authorList>
            <person name="Chen X."/>
        </authorList>
    </citation>
    <scope>NUCLEOTIDE SEQUENCE [LARGE SCALE GENOMIC DNA]</scope>
    <source>
        <strain evidence="4">MN2024</strain>
        <tissue evidence="4">Gills</tissue>
    </source>
</reference>
<gene>
    <name evidence="4" type="ORF">ACJMK2_044337</name>
</gene>
<keyword evidence="1" id="KW-0677">Repeat</keyword>
<evidence type="ECO:0000256" key="1">
    <source>
        <dbReference type="ARBA" id="ARBA00022737"/>
    </source>
</evidence>
<sequence length="645" mass="72105">MEAINMAEDNLLYIKTKVHRLCKAGDIRGLKAILSNWDITEYFHEIFNHRVLHEGEWTTPLLITVRNGQENVTRFLLEVGKIEVDTTGTVVINKEITKRASPLWCAARLGNFAMVQLLVENGADVNHKTSVSSTPLHAACRNNSVIMVKYLMGKGADYSLTDSNENDLLLNCIVYGSKDVFHYLLSINVDLFVQDKRGRTPLHMAAENGHVAMVDSLLKAGAPITKTVVGHTPIIVAAEYKKSEVVEHFIKTSLCSRQEKIDALELLGATFGCHPVKQDSQKAIDYFCRAMKERISEGMDPLIKSDIHTVKAYGILKESESLSDLESLSRDKDTLCSESLAVRERILGPLCFTVPCFVSEYGTVCGNNGNYEKCISLWMHSIPMFIRQRKPPFDTLMLILQIFSEMFAIERKPEIKTVLACLDFVTEETQIQIEKSREKAHADEEDDDNKPYHPSSVSILHVGLFFMVIGLKLAVTEEDKSLLKQSTKKLVDKHAACDGYTLLHFAVDFETGTFNDAIRTIVSFPNADLCALLLECGADSDVSSSNQQGRGPLHLIARYSNSVTDLQCLRKILHLLIEHGAHVDATDNEGRTPLDVCATTVAEVILKRHQRDITLKCLAARILHARKIQVADGISTELNNFINRH</sequence>
<feature type="repeat" description="ANK" evidence="3">
    <location>
        <begin position="131"/>
        <end position="163"/>
    </location>
</feature>
<dbReference type="PANTHER" id="PTHR24198">
    <property type="entry name" value="ANKYRIN REPEAT AND PROTEIN KINASE DOMAIN-CONTAINING PROTEIN"/>
    <property type="match status" value="1"/>
</dbReference>
<evidence type="ECO:0000313" key="5">
    <source>
        <dbReference type="Proteomes" id="UP001634394"/>
    </source>
</evidence>
<feature type="repeat" description="ANK" evidence="3">
    <location>
        <begin position="197"/>
        <end position="224"/>
    </location>
</feature>
<accession>A0ABD3VZT2</accession>
<proteinExistence type="predicted"/>
<evidence type="ECO:0000313" key="4">
    <source>
        <dbReference type="EMBL" id="KAL3867107.1"/>
    </source>
</evidence>
<dbReference type="InterPro" id="IPR002110">
    <property type="entry name" value="Ankyrin_rpt"/>
</dbReference>
<dbReference type="EMBL" id="JBJQND010000009">
    <property type="protein sequence ID" value="KAL3867107.1"/>
    <property type="molecule type" value="Genomic_DNA"/>
</dbReference>
<keyword evidence="2 3" id="KW-0040">ANK repeat</keyword>
<organism evidence="4 5">
    <name type="scientific">Sinanodonta woodiana</name>
    <name type="common">Chinese pond mussel</name>
    <name type="synonym">Anodonta woodiana</name>
    <dbReference type="NCBI Taxonomy" id="1069815"/>
    <lineage>
        <taxon>Eukaryota</taxon>
        <taxon>Metazoa</taxon>
        <taxon>Spiralia</taxon>
        <taxon>Lophotrochozoa</taxon>
        <taxon>Mollusca</taxon>
        <taxon>Bivalvia</taxon>
        <taxon>Autobranchia</taxon>
        <taxon>Heteroconchia</taxon>
        <taxon>Palaeoheterodonta</taxon>
        <taxon>Unionida</taxon>
        <taxon>Unionoidea</taxon>
        <taxon>Unionidae</taxon>
        <taxon>Unioninae</taxon>
        <taxon>Sinanodonta</taxon>
    </lineage>
</organism>
<dbReference type="Gene3D" id="1.25.40.20">
    <property type="entry name" value="Ankyrin repeat-containing domain"/>
    <property type="match status" value="2"/>
</dbReference>
<dbReference type="SUPFAM" id="SSF48403">
    <property type="entry name" value="Ankyrin repeat"/>
    <property type="match status" value="2"/>
</dbReference>
<dbReference type="PRINTS" id="PR01415">
    <property type="entry name" value="ANKYRIN"/>
</dbReference>
<dbReference type="PANTHER" id="PTHR24198:SF165">
    <property type="entry name" value="ANKYRIN REPEAT-CONTAINING PROTEIN-RELATED"/>
    <property type="match status" value="1"/>
</dbReference>
<protein>
    <submittedName>
        <fullName evidence="4">Uncharacterized protein</fullName>
    </submittedName>
</protein>
<dbReference type="Pfam" id="PF12796">
    <property type="entry name" value="Ank_2"/>
    <property type="match status" value="3"/>
</dbReference>
<comment type="caution">
    <text evidence="4">The sequence shown here is derived from an EMBL/GenBank/DDBJ whole genome shotgun (WGS) entry which is preliminary data.</text>
</comment>
<feature type="repeat" description="ANK" evidence="3">
    <location>
        <begin position="98"/>
        <end position="130"/>
    </location>
</feature>
<dbReference type="PROSITE" id="PS50088">
    <property type="entry name" value="ANK_REPEAT"/>
    <property type="match status" value="4"/>
</dbReference>
<dbReference type="PROSITE" id="PS50297">
    <property type="entry name" value="ANK_REP_REGION"/>
    <property type="match status" value="4"/>
</dbReference>
<dbReference type="InterPro" id="IPR036770">
    <property type="entry name" value="Ankyrin_rpt-contain_sf"/>
</dbReference>
<evidence type="ECO:0000256" key="2">
    <source>
        <dbReference type="ARBA" id="ARBA00023043"/>
    </source>
</evidence>
<evidence type="ECO:0000256" key="3">
    <source>
        <dbReference type="PROSITE-ProRule" id="PRU00023"/>
    </source>
</evidence>
<name>A0ABD3VZT2_SINWO</name>
<dbReference type="SMART" id="SM00248">
    <property type="entry name" value="ANK"/>
    <property type="match status" value="9"/>
</dbReference>